<dbReference type="EMBL" id="CAJNRG010006450">
    <property type="protein sequence ID" value="CAF2086263.1"/>
    <property type="molecule type" value="Genomic_DNA"/>
</dbReference>
<dbReference type="AlphaFoldDB" id="A0A816SIV8"/>
<proteinExistence type="predicted"/>
<dbReference type="Proteomes" id="UP000663887">
    <property type="component" value="Unassembled WGS sequence"/>
</dbReference>
<evidence type="ECO:0008006" key="3">
    <source>
        <dbReference type="Google" id="ProtNLM"/>
    </source>
</evidence>
<comment type="caution">
    <text evidence="1">The sequence shown here is derived from an EMBL/GenBank/DDBJ whole genome shotgun (WGS) entry which is preliminary data.</text>
</comment>
<dbReference type="InterPro" id="IPR027417">
    <property type="entry name" value="P-loop_NTPase"/>
</dbReference>
<gene>
    <name evidence="1" type="ORF">XDN619_LOCUS15723</name>
</gene>
<dbReference type="SUPFAM" id="SSF52540">
    <property type="entry name" value="P-loop containing nucleoside triphosphate hydrolases"/>
    <property type="match status" value="1"/>
</dbReference>
<name>A0A816SIV8_9BILA</name>
<sequence>MEECTFPWIYPTGEGGELDTKRSIPLKLRDYCKLRLMSADKRWQADPIWTFRAMNLIQRDDLCAAVNYHAKKLFKNDRLCYNIYPCNAVLSHRQVGKVEASWTVLGIPLYHSSIRSKTLYISLPWEEERILKRGRTQKVGMARSSFFNPIQASNEQCKIALKPSEDENECGSMFEQLPICIGARVICRRNIDFDGSMVNGTEATVNDIVWDNSDHIILPMSHRCIFPNLDRAITTTLPKYIELKLLDESIYKMLPEEVSFKDKNGVWMTRRQFPLNLGYAITVHRSQCMTYNKLVVDLTGINWKPVFVYPFMDLSLLPVLPSGIIDRISEELSGVNLFHFTLANEWHLTITTYHLIQLLRLQCSLSLENEIKSLIDMSKSPYMITENGISLVLSPCKWNNFVYGAFKMHVIAKSLKYYSTDMFFLYCRLWAFSPFYYESSYPTLDIFDYSYLFEPRPLSVDECALFKVWGNNQSPPKLVLNFDQFIKNLKSQYEYDIWGSYIDWNLFFIAGGSIVSCLLVQPFTGNTSDIDLFFLKENPRLFKNAVNALETRLQTKYFVRRKTIWSNRLIQFDLYQRFTINDIFNGTNFSPSIVLQLIRPTMIPITISRMLHSFDLDICGAAFNSQKVIISFSCLQALNSGHTTCYCIPVTPSQFMRRVPRLYKYQQRGFNILCPHQFDINKFLATRIEDCKESQPERTYRFQRRFFGDNCDSFCIQKKFCEHYRLI</sequence>
<dbReference type="InterPro" id="IPR051055">
    <property type="entry name" value="PIF1_helicase"/>
</dbReference>
<evidence type="ECO:0000313" key="2">
    <source>
        <dbReference type="Proteomes" id="UP000663887"/>
    </source>
</evidence>
<reference evidence="1" key="1">
    <citation type="submission" date="2021-02" db="EMBL/GenBank/DDBJ databases">
        <authorList>
            <person name="Nowell W R."/>
        </authorList>
    </citation>
    <scope>NUCLEOTIDE SEQUENCE</scope>
</reference>
<protein>
    <recommendedName>
        <fullName evidence="3">ATP-dependent DNA helicase</fullName>
    </recommendedName>
</protein>
<organism evidence="1 2">
    <name type="scientific">Rotaria magnacalcarata</name>
    <dbReference type="NCBI Taxonomy" id="392030"/>
    <lineage>
        <taxon>Eukaryota</taxon>
        <taxon>Metazoa</taxon>
        <taxon>Spiralia</taxon>
        <taxon>Gnathifera</taxon>
        <taxon>Rotifera</taxon>
        <taxon>Eurotatoria</taxon>
        <taxon>Bdelloidea</taxon>
        <taxon>Philodinida</taxon>
        <taxon>Philodinidae</taxon>
        <taxon>Rotaria</taxon>
    </lineage>
</organism>
<accession>A0A816SIV8</accession>
<evidence type="ECO:0000313" key="1">
    <source>
        <dbReference type="EMBL" id="CAF2086263.1"/>
    </source>
</evidence>
<dbReference type="PANTHER" id="PTHR47642">
    <property type="entry name" value="ATP-DEPENDENT DNA HELICASE"/>
    <property type="match status" value="1"/>
</dbReference>